<dbReference type="Gene3D" id="1.10.3720.10">
    <property type="entry name" value="MetI-like"/>
    <property type="match status" value="1"/>
</dbReference>
<dbReference type="PANTHER" id="PTHR43005:SF1">
    <property type="entry name" value="SPERMIDINE_PUTRESCINE TRANSPORT SYSTEM PERMEASE PROTEIN"/>
    <property type="match status" value="1"/>
</dbReference>
<evidence type="ECO:0000256" key="5">
    <source>
        <dbReference type="ARBA" id="ARBA00022989"/>
    </source>
</evidence>
<keyword evidence="6 7" id="KW-0472">Membrane</keyword>
<evidence type="ECO:0000256" key="7">
    <source>
        <dbReference type="RuleBase" id="RU363032"/>
    </source>
</evidence>
<dbReference type="PANTHER" id="PTHR43005">
    <property type="entry name" value="BLR7065 PROTEIN"/>
    <property type="match status" value="1"/>
</dbReference>
<sequence>MKRKAYFFMMIPAFAMLIVCLYYPFLRGVVMAFQNYKMFDLTNVRFIGLKNFTDVIFDTNISFAMIVANTFIWLFGSLTFQFLLGFILALLLRKPFVGRGVYTGFVFYAWALSGFAIGLTWAWLFNGQFGLINDILMKIGIIKNPIGFLSEPNLALISVIIPNIWYGVPFFGIMLLAALQSVPKELYEAATIDGTGQVKQLFYVTIPYIKPTIVSTLLLRTMWIINFPDIIFAMTNGGPVNRTNILATQMINKVFKEYDYGQGSAIGLIIMIVLAIYSYFYLKWTTKKDDAI</sequence>
<keyword evidence="5 7" id="KW-1133">Transmembrane helix</keyword>
<gene>
    <name evidence="9" type="ORF">FUT82_05775</name>
</gene>
<dbReference type="Proteomes" id="UP000323594">
    <property type="component" value="Chromosome"/>
</dbReference>
<feature type="domain" description="ABC transmembrane type-1" evidence="8">
    <location>
        <begin position="67"/>
        <end position="281"/>
    </location>
</feature>
<dbReference type="RefSeq" id="WP_002697575.1">
    <property type="nucleotide sequence ID" value="NZ_CP031394.1"/>
</dbReference>
<evidence type="ECO:0000313" key="10">
    <source>
        <dbReference type="Proteomes" id="UP000323594"/>
    </source>
</evidence>
<feature type="transmembrane region" description="Helical" evidence="7">
    <location>
        <begin position="154"/>
        <end position="179"/>
    </location>
</feature>
<feature type="transmembrane region" description="Helical" evidence="7">
    <location>
        <begin position="104"/>
        <end position="124"/>
    </location>
</feature>
<evidence type="ECO:0000313" key="9">
    <source>
        <dbReference type="EMBL" id="QEJ97559.1"/>
    </source>
</evidence>
<keyword evidence="4 7" id="KW-0812">Transmembrane</keyword>
<evidence type="ECO:0000259" key="8">
    <source>
        <dbReference type="PROSITE" id="PS50928"/>
    </source>
</evidence>
<comment type="similarity">
    <text evidence="7">Belongs to the binding-protein-dependent transport system permease family.</text>
</comment>
<reference evidence="9 10" key="1">
    <citation type="submission" date="2019-08" db="EMBL/GenBank/DDBJ databases">
        <authorList>
            <person name="Kuhnert P."/>
        </authorList>
    </citation>
    <scope>NUCLEOTIDE SEQUENCE [LARGE SCALE GENOMIC DNA]</scope>
    <source>
        <strain evidence="9 10">B36.5</strain>
    </source>
</reference>
<evidence type="ECO:0000256" key="1">
    <source>
        <dbReference type="ARBA" id="ARBA00004651"/>
    </source>
</evidence>
<feature type="transmembrane region" description="Helical" evidence="7">
    <location>
        <begin position="200"/>
        <end position="225"/>
    </location>
</feature>
<keyword evidence="2 7" id="KW-0813">Transport</keyword>
<dbReference type="Pfam" id="PF00528">
    <property type="entry name" value="BPD_transp_1"/>
    <property type="match status" value="1"/>
</dbReference>
<dbReference type="CDD" id="cd06261">
    <property type="entry name" value="TM_PBP2"/>
    <property type="match status" value="1"/>
</dbReference>
<dbReference type="PROSITE" id="PS50928">
    <property type="entry name" value="ABC_TM1"/>
    <property type="match status" value="1"/>
</dbReference>
<dbReference type="AlphaFoldDB" id="A0AAE6M7L3"/>
<evidence type="ECO:0000256" key="6">
    <source>
        <dbReference type="ARBA" id="ARBA00023136"/>
    </source>
</evidence>
<evidence type="ECO:0000256" key="3">
    <source>
        <dbReference type="ARBA" id="ARBA00022475"/>
    </source>
</evidence>
<keyword evidence="3" id="KW-1003">Cell membrane</keyword>
<evidence type="ECO:0000256" key="4">
    <source>
        <dbReference type="ARBA" id="ARBA00022692"/>
    </source>
</evidence>
<evidence type="ECO:0000256" key="2">
    <source>
        <dbReference type="ARBA" id="ARBA00022448"/>
    </source>
</evidence>
<dbReference type="GO" id="GO:0055085">
    <property type="term" value="P:transmembrane transport"/>
    <property type="evidence" value="ECO:0007669"/>
    <property type="project" value="InterPro"/>
</dbReference>
<organism evidence="9 10">
    <name type="scientific">Treponema phagedenis</name>
    <dbReference type="NCBI Taxonomy" id="162"/>
    <lineage>
        <taxon>Bacteria</taxon>
        <taxon>Pseudomonadati</taxon>
        <taxon>Spirochaetota</taxon>
        <taxon>Spirochaetia</taxon>
        <taxon>Spirochaetales</taxon>
        <taxon>Treponemataceae</taxon>
        <taxon>Treponema</taxon>
    </lineage>
</organism>
<dbReference type="EMBL" id="CP042817">
    <property type="protein sequence ID" value="QEJ97559.1"/>
    <property type="molecule type" value="Genomic_DNA"/>
</dbReference>
<proteinExistence type="inferred from homology"/>
<protein>
    <submittedName>
        <fullName evidence="9">Sugar ABC transporter permease</fullName>
    </submittedName>
</protein>
<feature type="transmembrane region" description="Helical" evidence="7">
    <location>
        <begin position="7"/>
        <end position="25"/>
    </location>
</feature>
<accession>A0AAE6M7L3</accession>
<feature type="transmembrane region" description="Helical" evidence="7">
    <location>
        <begin position="71"/>
        <end position="92"/>
    </location>
</feature>
<name>A0AAE6M7L3_TREPH</name>
<feature type="transmembrane region" description="Helical" evidence="7">
    <location>
        <begin position="260"/>
        <end position="282"/>
    </location>
</feature>
<dbReference type="GO" id="GO:0005886">
    <property type="term" value="C:plasma membrane"/>
    <property type="evidence" value="ECO:0007669"/>
    <property type="project" value="UniProtKB-SubCell"/>
</dbReference>
<comment type="subcellular location">
    <subcellularLocation>
        <location evidence="1 7">Cell membrane</location>
        <topology evidence="1 7">Multi-pass membrane protein</topology>
    </subcellularLocation>
</comment>
<dbReference type="SUPFAM" id="SSF161098">
    <property type="entry name" value="MetI-like"/>
    <property type="match status" value="1"/>
</dbReference>
<dbReference type="InterPro" id="IPR035906">
    <property type="entry name" value="MetI-like_sf"/>
</dbReference>
<dbReference type="InterPro" id="IPR000515">
    <property type="entry name" value="MetI-like"/>
</dbReference>